<dbReference type="RefSeq" id="WP_272209169.1">
    <property type="nucleotide sequence ID" value="NZ_JAQOMW010000021.1"/>
</dbReference>
<evidence type="ECO:0000313" key="6">
    <source>
        <dbReference type="Proteomes" id="UP001220670"/>
    </source>
</evidence>
<dbReference type="Proteomes" id="UP001220670">
    <property type="component" value="Unassembled WGS sequence"/>
</dbReference>
<feature type="domain" description="M23ase beta-sheet core" evidence="2">
    <location>
        <begin position="390"/>
        <end position="478"/>
    </location>
</feature>
<name>A0AAJ1MBG7_LIMMU</name>
<dbReference type="Pfam" id="PF18994">
    <property type="entry name" value="Prophage_tailD1"/>
    <property type="match status" value="1"/>
</dbReference>
<dbReference type="InterPro" id="IPR010572">
    <property type="entry name" value="Tail_dom"/>
</dbReference>
<proteinExistence type="predicted"/>
<dbReference type="Gene3D" id="3.55.50.40">
    <property type="match status" value="1"/>
</dbReference>
<dbReference type="GO" id="GO:0004222">
    <property type="term" value="F:metalloendopeptidase activity"/>
    <property type="evidence" value="ECO:0007669"/>
    <property type="project" value="TreeGrafter"/>
</dbReference>
<dbReference type="PANTHER" id="PTHR21666:SF270">
    <property type="entry name" value="MUREIN HYDROLASE ACTIVATOR ENVC"/>
    <property type="match status" value="1"/>
</dbReference>
<dbReference type="SUPFAM" id="SSF51261">
    <property type="entry name" value="Duplicated hybrid motif"/>
    <property type="match status" value="1"/>
</dbReference>
<organism evidence="5 6">
    <name type="scientific">Limosilactobacillus mucosae</name>
    <name type="common">Lactobacillus mucosae</name>
    <dbReference type="NCBI Taxonomy" id="97478"/>
    <lineage>
        <taxon>Bacteria</taxon>
        <taxon>Bacillati</taxon>
        <taxon>Bacillota</taxon>
        <taxon>Bacilli</taxon>
        <taxon>Lactobacillales</taxon>
        <taxon>Lactobacillaceae</taxon>
        <taxon>Limosilactobacillus</taxon>
    </lineage>
</organism>
<feature type="domain" description="Tail spike" evidence="3">
    <location>
        <begin position="100"/>
        <end position="632"/>
    </location>
</feature>
<dbReference type="InterPro" id="IPR011055">
    <property type="entry name" value="Dup_hybrid_motif"/>
</dbReference>
<dbReference type="EMBL" id="JAQONE010000023">
    <property type="protein sequence ID" value="MDC2830069.1"/>
    <property type="molecule type" value="Genomic_DNA"/>
</dbReference>
<gene>
    <name evidence="5" type="ORF">PO250_07145</name>
</gene>
<dbReference type="InterPro" id="IPR050570">
    <property type="entry name" value="Cell_wall_metabolism_enzyme"/>
</dbReference>
<evidence type="ECO:0000259" key="2">
    <source>
        <dbReference type="Pfam" id="PF01551"/>
    </source>
</evidence>
<dbReference type="Gene3D" id="6.20.110.10">
    <property type="match status" value="1"/>
</dbReference>
<dbReference type="CDD" id="cd13402">
    <property type="entry name" value="LT_TF-like"/>
    <property type="match status" value="1"/>
</dbReference>
<protein>
    <submittedName>
        <fullName evidence="5">Phage tail protein</fullName>
    </submittedName>
</protein>
<comment type="caution">
    <text evidence="5">The sequence shown here is derived from an EMBL/GenBank/DDBJ whole genome shotgun (WGS) entry which is preliminary data.</text>
</comment>
<dbReference type="Pfam" id="PF01551">
    <property type="entry name" value="Peptidase_M23"/>
    <property type="match status" value="1"/>
</dbReference>
<accession>A0AAJ1MBG7</accession>
<evidence type="ECO:0000256" key="1">
    <source>
        <dbReference type="SAM" id="MobiDB-lite"/>
    </source>
</evidence>
<evidence type="ECO:0000259" key="3">
    <source>
        <dbReference type="Pfam" id="PF06605"/>
    </source>
</evidence>
<dbReference type="Pfam" id="PF06605">
    <property type="entry name" value="Prophage_tail"/>
    <property type="match status" value="1"/>
</dbReference>
<dbReference type="CDD" id="cd12797">
    <property type="entry name" value="M23_peptidase"/>
    <property type="match status" value="1"/>
</dbReference>
<dbReference type="AlphaFoldDB" id="A0AAJ1MBG7"/>
<evidence type="ECO:0000313" key="5">
    <source>
        <dbReference type="EMBL" id="MDC2830069.1"/>
    </source>
</evidence>
<dbReference type="Gene3D" id="2.70.70.10">
    <property type="entry name" value="Glucose Permease (Domain IIA)"/>
    <property type="match status" value="1"/>
</dbReference>
<dbReference type="InterPro" id="IPR044051">
    <property type="entry name" value="Prophage_tail_N"/>
</dbReference>
<feature type="domain" description="Prophage endopeptidase tail N-terminal" evidence="4">
    <location>
        <begin position="11"/>
        <end position="91"/>
    </location>
</feature>
<dbReference type="PANTHER" id="PTHR21666">
    <property type="entry name" value="PEPTIDASE-RELATED"/>
    <property type="match status" value="1"/>
</dbReference>
<evidence type="ECO:0000259" key="4">
    <source>
        <dbReference type="Pfam" id="PF18994"/>
    </source>
</evidence>
<reference evidence="5" key="1">
    <citation type="submission" date="2023-01" db="EMBL/GenBank/DDBJ databases">
        <title>Genome analysis of 13 Lactobacillus isolated from gut of wild boar.</title>
        <authorList>
            <person name="Papp P."/>
            <person name="Libisch B."/>
            <person name="Nagy T."/>
            <person name="Olasz F."/>
        </authorList>
    </citation>
    <scope>NUCLEOTIDE SEQUENCE</scope>
    <source>
        <strain evidence="5">F146</strain>
    </source>
</reference>
<sequence length="699" mass="77689">MDRPMVTMSPGNNHSLKEPITDVILWSTFHLQWEKNSTYQLVFTATDNASAVYSQLDVESSIYYLGQEFVVKECIESFDNGVSTKEITALHVYMEIDRIYQHDTQDGKKTYSIDDVVKYWLDGNTLGFTYEIHGNFDHQEIENLGNGSGKDMLSKVLDTWKTAVIFPDNRKIRIYTPDEFFKDQQHRVDYLHNSKQVKFDYNTLNIVNQVKCIGAKHTIELSNVSGTGNGVTTAINGDWTEAIKNAASMMGVNLDSNGLNAVLRRIQQESGGSETITNNWDSNAAAGHPSTGLLQYIQPTFDSWCVEGHTDIHKGFDQLLALFNDSNWLSDISRSGGWGPTGTKRMSKPENDGSSKITNGWGWPFPSVGEGTFMQVQKFGYDGGYRTNSFHDGLDFGSVDHPGSEVHAVHGGKVTAKAWGSGGINWYVVITDDSGLNVEYQEAFGSESNISVNVGDTVTTGQVIGYRTTDHLHIGITKMSIPAAFSHAFSNDGTWLDPQEIIKNGISSGGSSSDTVSVEVYYFEPFIVTDEESVKKWGVRPGQDVEDERFTDANSMKQYVLANKMHPEPDLSIEAQFMSVDAYQPSAGEVLRVQIPGKGYSESVQTVGFDQYPMADNSSVTLNATPTTILDYQRDRKRQIDTALANQQAWISSVSTQINNQENMITQIINSSKDKDLDYFNADTMRKIKIWTNGSEVSG</sequence>
<feature type="region of interest" description="Disordered" evidence="1">
    <location>
        <begin position="339"/>
        <end position="361"/>
    </location>
</feature>
<dbReference type="InterPro" id="IPR016047">
    <property type="entry name" value="M23ase_b-sheet_dom"/>
</dbReference>